<evidence type="ECO:0000256" key="3">
    <source>
        <dbReference type="ARBA" id="ARBA00022801"/>
    </source>
</evidence>
<evidence type="ECO:0000256" key="2">
    <source>
        <dbReference type="ARBA" id="ARBA00022670"/>
    </source>
</evidence>
<dbReference type="PANTHER" id="PTHR43806">
    <property type="entry name" value="PEPTIDASE S8"/>
    <property type="match status" value="1"/>
</dbReference>
<dbReference type="InterPro" id="IPR023828">
    <property type="entry name" value="Peptidase_S8_Ser-AS"/>
</dbReference>
<evidence type="ECO:0000313" key="9">
    <source>
        <dbReference type="Proteomes" id="UP000255207"/>
    </source>
</evidence>
<dbReference type="AlphaFoldDB" id="A0A370L5K6"/>
<sequence>MGVSMDKGIDTYISLHFKDLEQSPAGGQEEFVAKVAPGGLESLNTMAGVTLPDGVPADSATEATITVRAGPDGQRRMSEADRVLGMQATRRRPSIPVLIQLRQANWDRDVPGLEKGSRLGRILSAMADERAIRTLAEDPDVISVEASRGGGLPECVQSMPWIGAPLAHAAPLNQRGAGAMVAVIDGGIDVLHEAFRDGAGRSRIRAVWDQRDSTGRAPSAVAPMLYANQTYGTLHTRTDIDRYIAAGATPVRLGRDSMGHGTHVASIAAGSPFTASYRPANALPGSAPQTVAFPGGVAPEADIVVVIPKLEADIGDPQSLGYSKTHIDALAFIRSMADDAGMPVAVNVSLGMNAGAHDGTSLLELGFDAFTGGGRDPGYVIVKSAGNEFGHGGHAFVRPFQGGMIPVVWTTKAASRREDYLEFWFPSSDDLVFTIVAPTGLRCTVDRGAPSASAHDGRGAFSVYASLTQFHADNGDSKLLIVVRNNAGGAIQIGGEWRLEILGRAVFSERGLHGWVEREDAARAVHFDTGSVDELTLSIPGTARTVITVGACEARDPLALSRNSSRGPTRDERLKPELVAPGVEIVAAKAGTTNELVAMTGTSMAAPHVTGAAALLLAHRAASGADQLNAVQIRAALSQSLNSYNGRWQAGFGNGRLDVVGLLRAFA</sequence>
<proteinExistence type="inferred from homology"/>
<dbReference type="PANTHER" id="PTHR43806:SF11">
    <property type="entry name" value="CEREVISIN-RELATED"/>
    <property type="match status" value="1"/>
</dbReference>
<dbReference type="PROSITE" id="PS00137">
    <property type="entry name" value="SUBTILASE_HIS"/>
    <property type="match status" value="1"/>
</dbReference>
<dbReference type="Gene3D" id="2.60.120.1290">
    <property type="match status" value="1"/>
</dbReference>
<keyword evidence="2 6" id="KW-0645">Protease</keyword>
<keyword evidence="9" id="KW-1185">Reference proteome</keyword>
<dbReference type="EMBL" id="QQTP01000006">
    <property type="protein sequence ID" value="RDJ24534.1"/>
    <property type="molecule type" value="Genomic_DNA"/>
</dbReference>
<feature type="active site" description="Charge relay system" evidence="5 6">
    <location>
        <position position="260"/>
    </location>
</feature>
<dbReference type="InterPro" id="IPR036852">
    <property type="entry name" value="Peptidase_S8/S53_dom_sf"/>
</dbReference>
<dbReference type="InterPro" id="IPR022398">
    <property type="entry name" value="Peptidase_S8_His-AS"/>
</dbReference>
<dbReference type="InterPro" id="IPR015500">
    <property type="entry name" value="Peptidase_S8_subtilisin-rel"/>
</dbReference>
<dbReference type="PRINTS" id="PR00723">
    <property type="entry name" value="SUBTILISIN"/>
</dbReference>
<keyword evidence="4 6" id="KW-0720">Serine protease</keyword>
<evidence type="ECO:0000256" key="5">
    <source>
        <dbReference type="PIRSR" id="PIRSR615500-1"/>
    </source>
</evidence>
<evidence type="ECO:0000256" key="6">
    <source>
        <dbReference type="PROSITE-ProRule" id="PRU01240"/>
    </source>
</evidence>
<evidence type="ECO:0000256" key="4">
    <source>
        <dbReference type="ARBA" id="ARBA00022825"/>
    </source>
</evidence>
<comment type="similarity">
    <text evidence="1 6">Belongs to the peptidase S8 family.</text>
</comment>
<organism evidence="8 9">
    <name type="scientific">Bosea caraganae</name>
    <dbReference type="NCBI Taxonomy" id="2763117"/>
    <lineage>
        <taxon>Bacteria</taxon>
        <taxon>Pseudomonadati</taxon>
        <taxon>Pseudomonadota</taxon>
        <taxon>Alphaproteobacteria</taxon>
        <taxon>Hyphomicrobiales</taxon>
        <taxon>Boseaceae</taxon>
        <taxon>Bosea</taxon>
    </lineage>
</organism>
<dbReference type="InterPro" id="IPR050131">
    <property type="entry name" value="Peptidase_S8_subtilisin-like"/>
</dbReference>
<evidence type="ECO:0000313" key="8">
    <source>
        <dbReference type="EMBL" id="RDJ24534.1"/>
    </source>
</evidence>
<feature type="domain" description="Peptidase S8/S53" evidence="7">
    <location>
        <begin position="176"/>
        <end position="388"/>
    </location>
</feature>
<dbReference type="Gene3D" id="3.40.50.200">
    <property type="entry name" value="Peptidase S8/S53 domain"/>
    <property type="match status" value="1"/>
</dbReference>
<comment type="caution">
    <text evidence="8">The sequence shown here is derived from an EMBL/GenBank/DDBJ whole genome shotgun (WGS) entry which is preliminary data.</text>
</comment>
<dbReference type="InterPro" id="IPR000209">
    <property type="entry name" value="Peptidase_S8/S53_dom"/>
</dbReference>
<feature type="domain" description="Peptidase S8/S53" evidence="7">
    <location>
        <begin position="533"/>
        <end position="655"/>
    </location>
</feature>
<evidence type="ECO:0000256" key="1">
    <source>
        <dbReference type="ARBA" id="ARBA00011073"/>
    </source>
</evidence>
<dbReference type="GO" id="GO:0004252">
    <property type="term" value="F:serine-type endopeptidase activity"/>
    <property type="evidence" value="ECO:0007669"/>
    <property type="project" value="UniProtKB-UniRule"/>
</dbReference>
<dbReference type="OrthoDB" id="8010691at2"/>
<accession>A0A370L5K6</accession>
<feature type="active site" description="Charge relay system" evidence="5 6">
    <location>
        <position position="603"/>
    </location>
</feature>
<protein>
    <recommendedName>
        <fullName evidence="7">Peptidase S8/S53 domain-containing protein</fullName>
    </recommendedName>
</protein>
<evidence type="ECO:0000259" key="7">
    <source>
        <dbReference type="Pfam" id="PF00082"/>
    </source>
</evidence>
<gene>
    <name evidence="8" type="ORF">DWE98_12645</name>
</gene>
<name>A0A370L5K6_9HYPH</name>
<dbReference type="PROSITE" id="PS00138">
    <property type="entry name" value="SUBTILASE_SER"/>
    <property type="match status" value="1"/>
</dbReference>
<dbReference type="Proteomes" id="UP000255207">
    <property type="component" value="Unassembled WGS sequence"/>
</dbReference>
<feature type="active site" description="Charge relay system" evidence="5 6">
    <location>
        <position position="185"/>
    </location>
</feature>
<dbReference type="Pfam" id="PF00082">
    <property type="entry name" value="Peptidase_S8"/>
    <property type="match status" value="2"/>
</dbReference>
<dbReference type="SUPFAM" id="SSF52743">
    <property type="entry name" value="Subtilisin-like"/>
    <property type="match status" value="1"/>
</dbReference>
<dbReference type="GO" id="GO:0006508">
    <property type="term" value="P:proteolysis"/>
    <property type="evidence" value="ECO:0007669"/>
    <property type="project" value="UniProtKB-KW"/>
</dbReference>
<keyword evidence="3 6" id="KW-0378">Hydrolase</keyword>
<dbReference type="PROSITE" id="PS51892">
    <property type="entry name" value="SUBTILASE"/>
    <property type="match status" value="1"/>
</dbReference>
<reference evidence="9" key="1">
    <citation type="submission" date="2018-07" db="EMBL/GenBank/DDBJ databases">
        <authorList>
            <person name="Safronova V.I."/>
            <person name="Chirak E.R."/>
            <person name="Sazanova A.L."/>
        </authorList>
    </citation>
    <scope>NUCLEOTIDE SEQUENCE [LARGE SCALE GENOMIC DNA]</scope>
    <source>
        <strain evidence="9">RCAM04685</strain>
    </source>
</reference>